<evidence type="ECO:0000313" key="1">
    <source>
        <dbReference type="EMBL" id="GFH23474.1"/>
    </source>
</evidence>
<protein>
    <submittedName>
        <fullName evidence="1">Uncharacterized protein</fullName>
    </submittedName>
</protein>
<dbReference type="Proteomes" id="UP000485058">
    <property type="component" value="Unassembled WGS sequence"/>
</dbReference>
<name>A0A699ZXP7_HAELA</name>
<dbReference type="AlphaFoldDB" id="A0A699ZXP7"/>
<proteinExistence type="predicted"/>
<evidence type="ECO:0000313" key="2">
    <source>
        <dbReference type="Proteomes" id="UP000485058"/>
    </source>
</evidence>
<gene>
    <name evidence="1" type="ORF">HaLaN_21090</name>
</gene>
<sequence length="100" mass="10609">MAKQLLIAMLTPTGPTMQSYREYTFVVAYKVVAYKEGKVAYKKDDIVPLAEGSGGNDGGATSRVEHHAAAKGAQWLLGLLGGLLGQYTPNVLNEAISLAL</sequence>
<keyword evidence="2" id="KW-1185">Reference proteome</keyword>
<organism evidence="1 2">
    <name type="scientific">Haematococcus lacustris</name>
    <name type="common">Green alga</name>
    <name type="synonym">Haematococcus pluvialis</name>
    <dbReference type="NCBI Taxonomy" id="44745"/>
    <lineage>
        <taxon>Eukaryota</taxon>
        <taxon>Viridiplantae</taxon>
        <taxon>Chlorophyta</taxon>
        <taxon>core chlorophytes</taxon>
        <taxon>Chlorophyceae</taxon>
        <taxon>CS clade</taxon>
        <taxon>Chlamydomonadales</taxon>
        <taxon>Haematococcaceae</taxon>
        <taxon>Haematococcus</taxon>
    </lineage>
</organism>
<reference evidence="1 2" key="1">
    <citation type="submission" date="2020-02" db="EMBL/GenBank/DDBJ databases">
        <title>Draft genome sequence of Haematococcus lacustris strain NIES-144.</title>
        <authorList>
            <person name="Morimoto D."/>
            <person name="Nakagawa S."/>
            <person name="Yoshida T."/>
            <person name="Sawayama S."/>
        </authorList>
    </citation>
    <scope>NUCLEOTIDE SEQUENCE [LARGE SCALE GENOMIC DNA]</scope>
    <source>
        <strain evidence="1 2">NIES-144</strain>
    </source>
</reference>
<accession>A0A699ZXP7</accession>
<dbReference type="EMBL" id="BLLF01002281">
    <property type="protein sequence ID" value="GFH23474.1"/>
    <property type="molecule type" value="Genomic_DNA"/>
</dbReference>
<comment type="caution">
    <text evidence="1">The sequence shown here is derived from an EMBL/GenBank/DDBJ whole genome shotgun (WGS) entry which is preliminary data.</text>
</comment>